<evidence type="ECO:0000256" key="8">
    <source>
        <dbReference type="ARBA" id="ARBA00022960"/>
    </source>
</evidence>
<dbReference type="InterPro" id="IPR012338">
    <property type="entry name" value="Beta-lactam/transpept-like"/>
</dbReference>
<evidence type="ECO:0000256" key="4">
    <source>
        <dbReference type="ARBA" id="ARBA00022670"/>
    </source>
</evidence>
<keyword evidence="11" id="KW-0961">Cell wall biogenesis/degradation</keyword>
<feature type="region of interest" description="Disordered" evidence="14">
    <location>
        <begin position="524"/>
        <end position="543"/>
    </location>
</feature>
<feature type="compositionally biased region" description="Low complexity" evidence="14">
    <location>
        <begin position="870"/>
        <end position="886"/>
    </location>
</feature>
<evidence type="ECO:0000256" key="12">
    <source>
        <dbReference type="ARBA" id="ARBA00034000"/>
    </source>
</evidence>
<dbReference type="GO" id="GO:0009252">
    <property type="term" value="P:peptidoglycan biosynthetic process"/>
    <property type="evidence" value="ECO:0007669"/>
    <property type="project" value="UniProtKB-KW"/>
</dbReference>
<dbReference type="GO" id="GO:0008955">
    <property type="term" value="F:peptidoglycan glycosyltransferase activity"/>
    <property type="evidence" value="ECO:0007669"/>
    <property type="project" value="UniProtKB-EC"/>
</dbReference>
<evidence type="ECO:0000256" key="2">
    <source>
        <dbReference type="ARBA" id="ARBA00007739"/>
    </source>
</evidence>
<keyword evidence="6" id="KW-0808">Transferase</keyword>
<reference evidence="18 19" key="1">
    <citation type="submission" date="2020-08" db="EMBL/GenBank/DDBJ databases">
        <title>Streptomyces sp. PSKA01 genome sequencing and assembly.</title>
        <authorList>
            <person name="Mandal S."/>
            <person name="Maiti P.K."/>
            <person name="Das P."/>
        </authorList>
    </citation>
    <scope>NUCLEOTIDE SEQUENCE [LARGE SCALE GENOMIC DNA]</scope>
    <source>
        <strain evidence="18 19">PSKA01</strain>
    </source>
</reference>
<dbReference type="InterPro" id="IPR023346">
    <property type="entry name" value="Lysozyme-like_dom_sf"/>
</dbReference>
<dbReference type="Pfam" id="PF00912">
    <property type="entry name" value="Transgly"/>
    <property type="match status" value="1"/>
</dbReference>
<feature type="compositionally biased region" description="Low complexity" evidence="14">
    <location>
        <begin position="14"/>
        <end position="42"/>
    </location>
</feature>
<feature type="compositionally biased region" description="Low complexity" evidence="14">
    <location>
        <begin position="811"/>
        <end position="820"/>
    </location>
</feature>
<dbReference type="GO" id="GO:0009002">
    <property type="term" value="F:serine-type D-Ala-D-Ala carboxypeptidase activity"/>
    <property type="evidence" value="ECO:0007669"/>
    <property type="project" value="UniProtKB-EC"/>
</dbReference>
<evidence type="ECO:0000256" key="6">
    <source>
        <dbReference type="ARBA" id="ARBA00022679"/>
    </source>
</evidence>
<dbReference type="GO" id="GO:0071555">
    <property type="term" value="P:cell wall organization"/>
    <property type="evidence" value="ECO:0007669"/>
    <property type="project" value="UniProtKB-KW"/>
</dbReference>
<keyword evidence="15" id="KW-1133">Transmembrane helix</keyword>
<evidence type="ECO:0000256" key="3">
    <source>
        <dbReference type="ARBA" id="ARBA00022645"/>
    </source>
</evidence>
<dbReference type="InterPro" id="IPR001460">
    <property type="entry name" value="PCN-bd_Tpept"/>
</dbReference>
<feature type="domain" description="Glycosyl transferase family 51" evidence="17">
    <location>
        <begin position="186"/>
        <end position="349"/>
    </location>
</feature>
<evidence type="ECO:0000313" key="19">
    <source>
        <dbReference type="Proteomes" id="UP000584670"/>
    </source>
</evidence>
<comment type="similarity">
    <text evidence="2">In the N-terminal section; belongs to the glycosyltransferase 51 family.</text>
</comment>
<keyword evidence="15" id="KW-0812">Transmembrane</keyword>
<keyword evidence="7" id="KW-0378">Hydrolase</keyword>
<evidence type="ECO:0000256" key="9">
    <source>
        <dbReference type="ARBA" id="ARBA00022984"/>
    </source>
</evidence>
<feature type="compositionally biased region" description="Basic and acidic residues" evidence="14">
    <location>
        <begin position="59"/>
        <end position="72"/>
    </location>
</feature>
<dbReference type="SUPFAM" id="SSF56601">
    <property type="entry name" value="beta-lactamase/transpeptidase-like"/>
    <property type="match status" value="1"/>
</dbReference>
<name>A0A7X1M9B2_9ACTN</name>
<keyword evidence="3" id="KW-0121">Carboxypeptidase</keyword>
<comment type="catalytic activity">
    <reaction evidence="12">
        <text>Preferential cleavage: (Ac)2-L-Lys-D-Ala-|-D-Ala. Also transpeptidation of peptidyl-alanyl moieties that are N-acyl substituents of D-alanine.</text>
        <dbReference type="EC" id="3.4.16.4"/>
    </reaction>
</comment>
<dbReference type="InterPro" id="IPR001264">
    <property type="entry name" value="Glyco_trans_51"/>
</dbReference>
<dbReference type="Gene3D" id="1.10.3810.10">
    <property type="entry name" value="Biosynthetic peptidoglycan transglycosylase-like"/>
    <property type="match status" value="1"/>
</dbReference>
<evidence type="ECO:0000256" key="1">
    <source>
        <dbReference type="ARBA" id="ARBA00007090"/>
    </source>
</evidence>
<keyword evidence="10" id="KW-0511">Multifunctional enzyme</keyword>
<feature type="compositionally biased region" description="Gly residues" evidence="14">
    <location>
        <begin position="93"/>
        <end position="104"/>
    </location>
</feature>
<dbReference type="InterPro" id="IPR050396">
    <property type="entry name" value="Glycosyltr_51/Transpeptidase"/>
</dbReference>
<keyword evidence="19" id="KW-1185">Reference proteome</keyword>
<keyword evidence="5" id="KW-0328">Glycosyltransferase</keyword>
<evidence type="ECO:0000313" key="18">
    <source>
        <dbReference type="EMBL" id="MBC2902902.1"/>
    </source>
</evidence>
<feature type="domain" description="Penicillin-binding protein transpeptidase" evidence="16">
    <location>
        <begin position="575"/>
        <end position="738"/>
    </location>
</feature>
<keyword evidence="9" id="KW-0573">Peptidoglycan synthesis</keyword>
<evidence type="ECO:0000259" key="17">
    <source>
        <dbReference type="Pfam" id="PF00912"/>
    </source>
</evidence>
<feature type="region of interest" description="Disordered" evidence="14">
    <location>
        <begin position="1"/>
        <end position="115"/>
    </location>
</feature>
<feature type="compositionally biased region" description="Low complexity" evidence="14">
    <location>
        <begin position="849"/>
        <end position="861"/>
    </location>
</feature>
<comment type="caution">
    <text evidence="18">The sequence shown here is derived from an EMBL/GenBank/DDBJ whole genome shotgun (WGS) entry which is preliminary data.</text>
</comment>
<dbReference type="EMBL" id="JACMSF010000013">
    <property type="protein sequence ID" value="MBC2902902.1"/>
    <property type="molecule type" value="Genomic_DNA"/>
</dbReference>
<keyword evidence="8" id="KW-0133">Cell shape</keyword>
<proteinExistence type="inferred from homology"/>
<dbReference type="PANTHER" id="PTHR32282">
    <property type="entry name" value="BINDING PROTEIN TRANSPEPTIDASE, PUTATIVE-RELATED"/>
    <property type="match status" value="1"/>
</dbReference>
<organism evidence="18 19">
    <name type="scientific">Streptomyces cupreus</name>
    <dbReference type="NCBI Taxonomy" id="2759956"/>
    <lineage>
        <taxon>Bacteria</taxon>
        <taxon>Bacillati</taxon>
        <taxon>Actinomycetota</taxon>
        <taxon>Actinomycetes</taxon>
        <taxon>Kitasatosporales</taxon>
        <taxon>Streptomycetaceae</taxon>
        <taxon>Streptomyces</taxon>
    </lineage>
</organism>
<dbReference type="Proteomes" id="UP000584670">
    <property type="component" value="Unassembled WGS sequence"/>
</dbReference>
<evidence type="ECO:0000256" key="11">
    <source>
        <dbReference type="ARBA" id="ARBA00023316"/>
    </source>
</evidence>
<evidence type="ECO:0000259" key="16">
    <source>
        <dbReference type="Pfam" id="PF00905"/>
    </source>
</evidence>
<dbReference type="InterPro" id="IPR036950">
    <property type="entry name" value="PBP_transglycosylase"/>
</dbReference>
<comment type="catalytic activity">
    <reaction evidence="13">
        <text>[GlcNAc-(1-&gt;4)-Mur2Ac(oyl-L-Ala-gamma-D-Glu-L-Lys-D-Ala-D-Ala)](n)-di-trans,octa-cis-undecaprenyl diphosphate + beta-D-GlcNAc-(1-&gt;4)-Mur2Ac(oyl-L-Ala-gamma-D-Glu-L-Lys-D-Ala-D-Ala)-di-trans,octa-cis-undecaprenyl diphosphate = [GlcNAc-(1-&gt;4)-Mur2Ac(oyl-L-Ala-gamma-D-Glu-L-Lys-D-Ala-D-Ala)](n+1)-di-trans,octa-cis-undecaprenyl diphosphate + di-trans,octa-cis-undecaprenyl diphosphate + H(+)</text>
        <dbReference type="Rhea" id="RHEA:23708"/>
        <dbReference type="Rhea" id="RHEA-COMP:9602"/>
        <dbReference type="Rhea" id="RHEA-COMP:9603"/>
        <dbReference type="ChEBI" id="CHEBI:15378"/>
        <dbReference type="ChEBI" id="CHEBI:58405"/>
        <dbReference type="ChEBI" id="CHEBI:60033"/>
        <dbReference type="ChEBI" id="CHEBI:78435"/>
        <dbReference type="EC" id="2.4.99.28"/>
    </reaction>
</comment>
<comment type="similarity">
    <text evidence="1">In the C-terminal section; belongs to the transpeptidase family.</text>
</comment>
<feature type="compositionally biased region" description="Gly residues" evidence="14">
    <location>
        <begin position="887"/>
        <end position="896"/>
    </location>
</feature>
<dbReference type="GO" id="GO:0008360">
    <property type="term" value="P:regulation of cell shape"/>
    <property type="evidence" value="ECO:0007669"/>
    <property type="project" value="UniProtKB-KW"/>
</dbReference>
<dbReference type="Pfam" id="PF00905">
    <property type="entry name" value="Transpeptidase"/>
    <property type="match status" value="1"/>
</dbReference>
<dbReference type="GO" id="GO:0030288">
    <property type="term" value="C:outer membrane-bounded periplasmic space"/>
    <property type="evidence" value="ECO:0007669"/>
    <property type="project" value="TreeGrafter"/>
</dbReference>
<keyword evidence="15" id="KW-0472">Membrane</keyword>
<evidence type="ECO:0000256" key="5">
    <source>
        <dbReference type="ARBA" id="ARBA00022676"/>
    </source>
</evidence>
<dbReference type="FunFam" id="1.10.3810.10:FF:000001">
    <property type="entry name" value="Penicillin-binding protein 1A"/>
    <property type="match status" value="1"/>
</dbReference>
<evidence type="ECO:0000256" key="10">
    <source>
        <dbReference type="ARBA" id="ARBA00023268"/>
    </source>
</evidence>
<evidence type="ECO:0000256" key="13">
    <source>
        <dbReference type="ARBA" id="ARBA00049902"/>
    </source>
</evidence>
<dbReference type="Gene3D" id="3.40.710.10">
    <property type="entry name" value="DD-peptidase/beta-lactamase superfamily"/>
    <property type="match status" value="1"/>
</dbReference>
<dbReference type="PANTHER" id="PTHR32282:SF34">
    <property type="entry name" value="PENICILLIN-BINDING PROTEIN 1A"/>
    <property type="match status" value="1"/>
</dbReference>
<feature type="transmembrane region" description="Helical" evidence="15">
    <location>
        <begin position="137"/>
        <end position="160"/>
    </location>
</feature>
<dbReference type="SUPFAM" id="SSF53955">
    <property type="entry name" value="Lysozyme-like"/>
    <property type="match status" value="1"/>
</dbReference>
<evidence type="ECO:0000256" key="14">
    <source>
        <dbReference type="SAM" id="MobiDB-lite"/>
    </source>
</evidence>
<dbReference type="RefSeq" id="WP_186282801.1">
    <property type="nucleotide sequence ID" value="NZ_JACMSF010000013.1"/>
</dbReference>
<sequence>MSEHRRKPPQPQEGGRAAARRGQSGSSSGRRAAPRGATGSPADSYGTSSHGSESYGPGGEERPYGGRAEARRAAQRSGGGRRRAAEPGRGGRRGAPGGPTGPGRGRGRATGPVKKRFIDYPRAGKYGWRRWVPSWKLVSGLCIGFFGSLVAIAGIGYAMVGVPDVAKTAKAQNNVFYWSDGSEMVATGGETNRQIVKLDQIPEEMRNAVISQENKTFMTDSGIDPKGIARAVFNMARGGETQGGSTITQQFVKNAMLDDQSQTLTRKFQEIFVSVKVGAKFSKDQIMEGYLNSAYYGRGAYGIQAASRAYFNKDSVDLSPGQCAFLAAMLKGATYYDPAGATSVDAAATPEANSRRAKIQMQDTLDKMVEYGHLDATTRDKYRELPAVQNPRSNTALSGQVGYLVDLAKAYVINNTNITADDLQQGGYSIYTTFDKKKVKALEAAVKKVEKENIDPKKRPKTDKHVQFGGASVDPETGAIRAIYGGADATKHFTNNADVTGAQVGSTFKPFVLAAAMKWGVRDPEGVPEQAQDERTKVSPKSLYSGKNDLKIKNYDGTVWQDDKGKEWLQANDGDQSLGDPPNYQVDLRTAMQFSANSAFVQLGMDVGLDKVQEAATDAGLLKESLTGTTFPSFSIGISEPSAIRMAGSYATFAASGKQRAPYSVTEVKSADGTVYTHEDETKQAFTAQVADNVTDVLKTVVEKGTGTNAQLTGREVAGKTGTTDGNKSAWFVGYTPQLSTAISMFRYPDDETIKNRKFLKMYGTGGEQSIHGASFPAEIWHDYMEQALKGEPAKDFPTPEPIGKVINDVPSPTATPTPTETEEEESPTPTPTPSKTHGNPKPTESEPECGFFGCEETTGGTDSGGTDGGVTTSPTPTESSDTSNGNGNGNGGLFGGEDSTG</sequence>
<evidence type="ECO:0000256" key="7">
    <source>
        <dbReference type="ARBA" id="ARBA00022801"/>
    </source>
</evidence>
<feature type="region of interest" description="Disordered" evidence="14">
    <location>
        <begin position="792"/>
        <end position="902"/>
    </location>
</feature>
<keyword evidence="4" id="KW-0645">Protease</keyword>
<dbReference type="GO" id="GO:0008658">
    <property type="term" value="F:penicillin binding"/>
    <property type="evidence" value="ECO:0007669"/>
    <property type="project" value="InterPro"/>
</dbReference>
<dbReference type="GO" id="GO:0006508">
    <property type="term" value="P:proteolysis"/>
    <property type="evidence" value="ECO:0007669"/>
    <property type="project" value="UniProtKB-KW"/>
</dbReference>
<protein>
    <submittedName>
        <fullName evidence="18">Penicillin-binding protein</fullName>
    </submittedName>
</protein>
<gene>
    <name evidence="18" type="ORF">H4N64_15045</name>
</gene>
<evidence type="ECO:0000256" key="15">
    <source>
        <dbReference type="SAM" id="Phobius"/>
    </source>
</evidence>
<accession>A0A7X1M9B2</accession>
<dbReference type="AlphaFoldDB" id="A0A7X1M9B2"/>